<dbReference type="Gene3D" id="3.30.70.940">
    <property type="entry name" value="NusG, N-terminal domain"/>
    <property type="match status" value="1"/>
</dbReference>
<gene>
    <name evidence="7" type="ORF">METZ01_LOCUS44701</name>
</gene>
<dbReference type="SMART" id="SM00738">
    <property type="entry name" value="NGN"/>
    <property type="match status" value="1"/>
</dbReference>
<dbReference type="CDD" id="cd09891">
    <property type="entry name" value="NGN_Bact_1"/>
    <property type="match status" value="1"/>
</dbReference>
<name>A0A381RPM3_9ZZZZ</name>
<dbReference type="GO" id="GO:0006353">
    <property type="term" value="P:DNA-templated transcription termination"/>
    <property type="evidence" value="ECO:0007669"/>
    <property type="project" value="UniProtKB-KW"/>
</dbReference>
<dbReference type="SUPFAM" id="SSF50104">
    <property type="entry name" value="Translation proteins SH3-like domain"/>
    <property type="match status" value="1"/>
</dbReference>
<protein>
    <recommendedName>
        <fullName evidence="8">NusG-like N-terminal domain-containing protein</fullName>
    </recommendedName>
</protein>
<dbReference type="GO" id="GO:0006354">
    <property type="term" value="P:DNA-templated transcription elongation"/>
    <property type="evidence" value="ECO:0007669"/>
    <property type="project" value="InterPro"/>
</dbReference>
<evidence type="ECO:0000256" key="3">
    <source>
        <dbReference type="ARBA" id="ARBA00023015"/>
    </source>
</evidence>
<dbReference type="NCBIfam" id="TIGR00922">
    <property type="entry name" value="nusG"/>
    <property type="match status" value="1"/>
</dbReference>
<dbReference type="EMBL" id="UINC01002010">
    <property type="protein sequence ID" value="SUZ91847.1"/>
    <property type="molecule type" value="Genomic_DNA"/>
</dbReference>
<dbReference type="PRINTS" id="PR00338">
    <property type="entry name" value="NUSGTNSCPFCT"/>
</dbReference>
<evidence type="ECO:0000259" key="5">
    <source>
        <dbReference type="SMART" id="SM00738"/>
    </source>
</evidence>
<dbReference type="Pfam" id="PF02357">
    <property type="entry name" value="NusG"/>
    <property type="match status" value="1"/>
</dbReference>
<keyword evidence="2" id="KW-0889">Transcription antitermination</keyword>
<dbReference type="PANTHER" id="PTHR30265">
    <property type="entry name" value="RHO-INTERACTING TRANSCRIPTION TERMINATION FACTOR NUSG"/>
    <property type="match status" value="1"/>
</dbReference>
<reference evidence="7" key="1">
    <citation type="submission" date="2018-05" db="EMBL/GenBank/DDBJ databases">
        <authorList>
            <person name="Lanie J.A."/>
            <person name="Ng W.-L."/>
            <person name="Kazmierczak K.M."/>
            <person name="Andrzejewski T.M."/>
            <person name="Davidsen T.M."/>
            <person name="Wayne K.J."/>
            <person name="Tettelin H."/>
            <person name="Glass J.I."/>
            <person name="Rusch D."/>
            <person name="Podicherti R."/>
            <person name="Tsui H.-C.T."/>
            <person name="Winkler M.E."/>
        </authorList>
    </citation>
    <scope>NUCLEOTIDE SEQUENCE</scope>
</reference>
<dbReference type="InterPro" id="IPR036735">
    <property type="entry name" value="NGN_dom_sf"/>
</dbReference>
<sequence>MDWYTLRVISGKEQKIREIIKQEVERNQLSDTIQDILVPTENKVEMKDGKKKVKTRVFFPGYVLIKMDLDSKTKYLIEGIDGVMNFVGSKGSPQPIRPEEISRIIGVGENGEDREVISIPFKVGDPIRVTDGPFLDFSGFVQEVNNEKQKLKVSVSLFGKPTPIELDYLQVESEQ</sequence>
<dbReference type="GO" id="GO:0031564">
    <property type="term" value="P:transcription antitermination"/>
    <property type="evidence" value="ECO:0007669"/>
    <property type="project" value="UniProtKB-KW"/>
</dbReference>
<evidence type="ECO:0000259" key="6">
    <source>
        <dbReference type="SMART" id="SM00739"/>
    </source>
</evidence>
<dbReference type="InterPro" id="IPR014722">
    <property type="entry name" value="Rib_uL2_dom2"/>
</dbReference>
<keyword evidence="1" id="KW-0806">Transcription termination</keyword>
<dbReference type="InterPro" id="IPR043425">
    <property type="entry name" value="NusG-like"/>
</dbReference>
<dbReference type="HAMAP" id="MF_00948">
    <property type="entry name" value="NusG"/>
    <property type="match status" value="1"/>
</dbReference>
<dbReference type="InterPro" id="IPR001062">
    <property type="entry name" value="Transcrpt_antiterm_NusG"/>
</dbReference>
<dbReference type="InterPro" id="IPR006645">
    <property type="entry name" value="NGN-like_dom"/>
</dbReference>
<dbReference type="PANTHER" id="PTHR30265:SF2">
    <property type="entry name" value="TRANSCRIPTION TERMINATION_ANTITERMINATION PROTEIN NUSG"/>
    <property type="match status" value="1"/>
</dbReference>
<dbReference type="InterPro" id="IPR015869">
    <property type="entry name" value="Transcrpt_antiterm_NusG_bac_CS"/>
</dbReference>
<dbReference type="GO" id="GO:0005829">
    <property type="term" value="C:cytosol"/>
    <property type="evidence" value="ECO:0007669"/>
    <property type="project" value="TreeGrafter"/>
</dbReference>
<dbReference type="InterPro" id="IPR005824">
    <property type="entry name" value="KOW"/>
</dbReference>
<evidence type="ECO:0008006" key="8">
    <source>
        <dbReference type="Google" id="ProtNLM"/>
    </source>
</evidence>
<evidence type="ECO:0000313" key="7">
    <source>
        <dbReference type="EMBL" id="SUZ91847.1"/>
    </source>
</evidence>
<feature type="domain" description="KOW" evidence="6">
    <location>
        <begin position="120"/>
        <end position="147"/>
    </location>
</feature>
<dbReference type="SUPFAM" id="SSF82679">
    <property type="entry name" value="N-utilization substance G protein NusG, N-terminal domain"/>
    <property type="match status" value="1"/>
</dbReference>
<proteinExistence type="inferred from homology"/>
<feature type="domain" description="NusG-like N-terminal" evidence="5">
    <location>
        <begin position="1"/>
        <end position="108"/>
    </location>
</feature>
<dbReference type="Gene3D" id="2.30.30.30">
    <property type="match status" value="1"/>
</dbReference>
<dbReference type="GO" id="GO:0032784">
    <property type="term" value="P:regulation of DNA-templated transcription elongation"/>
    <property type="evidence" value="ECO:0007669"/>
    <property type="project" value="InterPro"/>
</dbReference>
<accession>A0A381RPM3</accession>
<dbReference type="InterPro" id="IPR008991">
    <property type="entry name" value="Translation_prot_SH3-like_sf"/>
</dbReference>
<keyword evidence="3" id="KW-0805">Transcription regulation</keyword>
<evidence type="ECO:0000256" key="2">
    <source>
        <dbReference type="ARBA" id="ARBA00022814"/>
    </source>
</evidence>
<dbReference type="SMART" id="SM00739">
    <property type="entry name" value="KOW"/>
    <property type="match status" value="1"/>
</dbReference>
<dbReference type="AlphaFoldDB" id="A0A381RPM3"/>
<evidence type="ECO:0000256" key="1">
    <source>
        <dbReference type="ARBA" id="ARBA00022472"/>
    </source>
</evidence>
<dbReference type="CDD" id="cd06091">
    <property type="entry name" value="KOW_NusG"/>
    <property type="match status" value="1"/>
</dbReference>
<keyword evidence="4" id="KW-0804">Transcription</keyword>
<dbReference type="FunFam" id="2.30.30.30:FF:000002">
    <property type="entry name" value="Transcription termination/antitermination factor NusG"/>
    <property type="match status" value="1"/>
</dbReference>
<dbReference type="PROSITE" id="PS01014">
    <property type="entry name" value="NUSG"/>
    <property type="match status" value="1"/>
</dbReference>
<dbReference type="InterPro" id="IPR047050">
    <property type="entry name" value="NGN"/>
</dbReference>
<organism evidence="7">
    <name type="scientific">marine metagenome</name>
    <dbReference type="NCBI Taxonomy" id="408172"/>
    <lineage>
        <taxon>unclassified sequences</taxon>
        <taxon>metagenomes</taxon>
        <taxon>ecological metagenomes</taxon>
    </lineage>
</organism>
<evidence type="ECO:0000256" key="4">
    <source>
        <dbReference type="ARBA" id="ARBA00023163"/>
    </source>
</evidence>